<name>A0AAV5BPJ9_ELECO</name>
<dbReference type="InterPro" id="IPR036514">
    <property type="entry name" value="SGNH_hydro_sf"/>
</dbReference>
<comment type="caution">
    <text evidence="5">The sequence shown here is derived from an EMBL/GenBank/DDBJ whole genome shotgun (WGS) entry which is preliminary data.</text>
</comment>
<dbReference type="AlphaFoldDB" id="A0AAV5BPJ9"/>
<dbReference type="Gene3D" id="3.40.50.1110">
    <property type="entry name" value="SGNH hydrolase"/>
    <property type="match status" value="1"/>
</dbReference>
<accession>A0AAV5BPJ9</accession>
<dbReference type="EMBL" id="BQKI01000002">
    <property type="protein sequence ID" value="GJM88116.1"/>
    <property type="molecule type" value="Genomic_DNA"/>
</dbReference>
<dbReference type="GO" id="GO:0016788">
    <property type="term" value="F:hydrolase activity, acting on ester bonds"/>
    <property type="evidence" value="ECO:0007669"/>
    <property type="project" value="InterPro"/>
</dbReference>
<evidence type="ECO:0000256" key="2">
    <source>
        <dbReference type="ARBA" id="ARBA00022801"/>
    </source>
</evidence>
<evidence type="ECO:0000313" key="6">
    <source>
        <dbReference type="Proteomes" id="UP001054889"/>
    </source>
</evidence>
<proteinExistence type="inferred from homology"/>
<dbReference type="SUPFAM" id="SSF52266">
    <property type="entry name" value="SGNH hydrolase"/>
    <property type="match status" value="1"/>
</dbReference>
<protein>
    <recommendedName>
        <fullName evidence="7">GDSL esterase/lipase</fullName>
    </recommendedName>
</protein>
<keyword evidence="4" id="KW-0732">Signal</keyword>
<feature type="signal peptide" evidence="4">
    <location>
        <begin position="1"/>
        <end position="26"/>
    </location>
</feature>
<dbReference type="Pfam" id="PF00657">
    <property type="entry name" value="Lipase_GDSL"/>
    <property type="match status" value="1"/>
</dbReference>
<dbReference type="PANTHER" id="PTHR46020">
    <property type="entry name" value="OSJNBB0059K02.9 PROTEIN"/>
    <property type="match status" value="1"/>
</dbReference>
<evidence type="ECO:0000313" key="5">
    <source>
        <dbReference type="EMBL" id="GJM88116.1"/>
    </source>
</evidence>
<reference evidence="5" key="2">
    <citation type="submission" date="2021-12" db="EMBL/GenBank/DDBJ databases">
        <title>Resequencing data analysis of finger millet.</title>
        <authorList>
            <person name="Hatakeyama M."/>
            <person name="Aluri S."/>
            <person name="Balachadran M.T."/>
            <person name="Sivarajan S.R."/>
            <person name="Poveda L."/>
            <person name="Shimizu-Inatsugi R."/>
            <person name="Schlapbach R."/>
            <person name="Sreeman S.M."/>
            <person name="Shimizu K.K."/>
        </authorList>
    </citation>
    <scope>NUCLEOTIDE SEQUENCE</scope>
</reference>
<evidence type="ECO:0008006" key="7">
    <source>
        <dbReference type="Google" id="ProtNLM"/>
    </source>
</evidence>
<evidence type="ECO:0000256" key="3">
    <source>
        <dbReference type="ARBA" id="ARBA00023098"/>
    </source>
</evidence>
<dbReference type="InterPro" id="IPR001087">
    <property type="entry name" value="GDSL"/>
</dbReference>
<evidence type="ECO:0000256" key="4">
    <source>
        <dbReference type="SAM" id="SignalP"/>
    </source>
</evidence>
<feature type="chain" id="PRO_5043663402" description="GDSL esterase/lipase" evidence="4">
    <location>
        <begin position="27"/>
        <end position="350"/>
    </location>
</feature>
<dbReference type="PANTHER" id="PTHR46020:SF15">
    <property type="entry name" value="SGNH HYDROLASE-TYPE ESTERASE DOMAIN-CONTAINING PROTEIN"/>
    <property type="match status" value="1"/>
</dbReference>
<evidence type="ECO:0000256" key="1">
    <source>
        <dbReference type="ARBA" id="ARBA00008668"/>
    </source>
</evidence>
<dbReference type="GO" id="GO:0006629">
    <property type="term" value="P:lipid metabolic process"/>
    <property type="evidence" value="ECO:0007669"/>
    <property type="project" value="UniProtKB-KW"/>
</dbReference>
<sequence>MKKNIVLLALCLLIILVLNGGHHVEGRRSHHPKQPPMLLVFGDSFVDAGNIPKTAMSVVSRGWHYPYGMSSKNRATGRLSDGKVQSDFVAKIMGLDESPPPLADLGQNDDDDVDPSGINFAVGGTGALMGTPSLAQQVDQLDDLLKNRTIRDRDLKDSVALISIAAGGDYSDIKGRNGYDQMTRLSRRVTEEMRKVVKRLLDDVGVSKVIVNTMAPMGCTPWESARNNHAHCESQGNTMSDVHNAALRQKMAAGFRKDEVLLLDLNHAFNTLLQGQQDQFTSGLNECCVASKDGYCGQVDNRGQPMYGLCRDPEQRFYWDYIHPTQAAWKAVMDILRDPVKDFLGNDDDY</sequence>
<keyword evidence="6" id="KW-1185">Reference proteome</keyword>
<reference evidence="5" key="1">
    <citation type="journal article" date="2018" name="DNA Res.">
        <title>Multiple hybrid de novo genome assembly of finger millet, an orphan allotetraploid crop.</title>
        <authorList>
            <person name="Hatakeyama M."/>
            <person name="Aluri S."/>
            <person name="Balachadran M.T."/>
            <person name="Sivarajan S.R."/>
            <person name="Patrignani A."/>
            <person name="Gruter S."/>
            <person name="Poveda L."/>
            <person name="Shimizu-Inatsugi R."/>
            <person name="Baeten J."/>
            <person name="Francoijs K.J."/>
            <person name="Nataraja K.N."/>
            <person name="Reddy Y.A.N."/>
            <person name="Phadnis S."/>
            <person name="Ravikumar R.L."/>
            <person name="Schlapbach R."/>
            <person name="Sreeman S.M."/>
            <person name="Shimizu K.K."/>
        </authorList>
    </citation>
    <scope>NUCLEOTIDE SEQUENCE</scope>
</reference>
<dbReference type="Proteomes" id="UP001054889">
    <property type="component" value="Unassembled WGS sequence"/>
</dbReference>
<comment type="similarity">
    <text evidence="1">Belongs to the 'GDSL' lipolytic enzyme family.</text>
</comment>
<organism evidence="5 6">
    <name type="scientific">Eleusine coracana subsp. coracana</name>
    <dbReference type="NCBI Taxonomy" id="191504"/>
    <lineage>
        <taxon>Eukaryota</taxon>
        <taxon>Viridiplantae</taxon>
        <taxon>Streptophyta</taxon>
        <taxon>Embryophyta</taxon>
        <taxon>Tracheophyta</taxon>
        <taxon>Spermatophyta</taxon>
        <taxon>Magnoliopsida</taxon>
        <taxon>Liliopsida</taxon>
        <taxon>Poales</taxon>
        <taxon>Poaceae</taxon>
        <taxon>PACMAD clade</taxon>
        <taxon>Chloridoideae</taxon>
        <taxon>Cynodonteae</taxon>
        <taxon>Eleusininae</taxon>
        <taxon>Eleusine</taxon>
    </lineage>
</organism>
<keyword evidence="3" id="KW-0443">Lipid metabolism</keyword>
<gene>
    <name evidence="5" type="primary">ga04143</name>
    <name evidence="5" type="ORF">PR202_ga04143</name>
</gene>
<keyword evidence="2" id="KW-0378">Hydrolase</keyword>